<reference evidence="1 2" key="1">
    <citation type="journal article" date="2016" name="Genome Biol. Evol.">
        <title>Divergent and convergent evolution of fungal pathogenicity.</title>
        <authorList>
            <person name="Shang Y."/>
            <person name="Xiao G."/>
            <person name="Zheng P."/>
            <person name="Cen K."/>
            <person name="Zhan S."/>
            <person name="Wang C."/>
        </authorList>
    </citation>
    <scope>NUCLEOTIDE SEQUENCE [LARGE SCALE GENOMIC DNA]</scope>
    <source>
        <strain evidence="1 2">RCEF 264</strain>
    </source>
</reference>
<comment type="caution">
    <text evidence="1">The sequence shown here is derived from an EMBL/GenBank/DDBJ whole genome shotgun (WGS) entry which is preliminary data.</text>
</comment>
<evidence type="ECO:0000313" key="2">
    <source>
        <dbReference type="Proteomes" id="UP000076874"/>
    </source>
</evidence>
<proteinExistence type="predicted"/>
<dbReference type="Proteomes" id="UP000076874">
    <property type="component" value="Unassembled WGS sequence"/>
</dbReference>
<name>A0A167QEH6_9HYPO</name>
<sequence>MPLPKVEITLLQFDEAPGYTTATLAYNDAVLGTRTDVDHDYYKPPAGRRSCVLPI</sequence>
<gene>
    <name evidence="1" type="ORF">SPI_07226</name>
</gene>
<organism evidence="1 2">
    <name type="scientific">Niveomyces insectorum RCEF 264</name>
    <dbReference type="NCBI Taxonomy" id="1081102"/>
    <lineage>
        <taxon>Eukaryota</taxon>
        <taxon>Fungi</taxon>
        <taxon>Dikarya</taxon>
        <taxon>Ascomycota</taxon>
        <taxon>Pezizomycotina</taxon>
        <taxon>Sordariomycetes</taxon>
        <taxon>Hypocreomycetidae</taxon>
        <taxon>Hypocreales</taxon>
        <taxon>Cordycipitaceae</taxon>
        <taxon>Niveomyces</taxon>
    </lineage>
</organism>
<accession>A0A167QEH6</accession>
<dbReference type="AlphaFoldDB" id="A0A167QEH6"/>
<evidence type="ECO:0000313" key="1">
    <source>
        <dbReference type="EMBL" id="OAA57567.1"/>
    </source>
</evidence>
<dbReference type="EMBL" id="AZHD01000014">
    <property type="protein sequence ID" value="OAA57567.1"/>
    <property type="molecule type" value="Genomic_DNA"/>
</dbReference>
<keyword evidence="2" id="KW-1185">Reference proteome</keyword>
<protein>
    <submittedName>
        <fullName evidence="1">Uncharacterized protein</fullName>
    </submittedName>
</protein>